<reference evidence="9" key="2">
    <citation type="journal article" date="2021" name="Microbiol. Resour. Announc.">
        <title>Complete Genome Sequence of Polycladomyces abyssicola JIR-001T, Isolated from Hemipelagic Sediment in Deep Seawater.</title>
        <authorList>
            <person name="Tsubouchi T."/>
            <person name="Kaneko Y."/>
        </authorList>
    </citation>
    <scope>NUCLEOTIDE SEQUENCE</scope>
    <source>
        <strain evidence="9">JIR-001</strain>
    </source>
</reference>
<sequence>MPIWRRNLYILMVSQFLVLSAMSMIVPFLPLYLERDLGMKNPAEIQLWAGLVFGANFLTSFLMAPVWGTLADRYGRKIMVLRSGFGMSVVIMLMGLATSPLQLLLLRMLNGTISGFIPASISLTATNTPKEHAGYALGLLQSGAVAGSIMGPFIGGILAEVIGFREIFFLTGTLLGLATLVVLLAVKEEKRPEPTGESAGFWAEGSAILHQRPLVILFTVGFLLQFAVLGPMPQMPRYVSELGAPGGYVAFFAGLVTAVTGLANMLASPVLGRLGDRYGSEKVLFFAMLGAAVLFIPHAWVHHVWQLLLLRFLLGMCVGGLLPSLNTLVRQYAPKGKESTAYGYSTSAVSLGNMLGPVTCGYLSGWIGINGIFYVTAALLFLGAWWLKAGLKITPSISHSPMEKHAAGDHAPPIR</sequence>
<dbReference type="Gene3D" id="1.20.1250.20">
    <property type="entry name" value="MFS general substrate transporter like domains"/>
    <property type="match status" value="2"/>
</dbReference>
<evidence type="ECO:0000256" key="1">
    <source>
        <dbReference type="ARBA" id="ARBA00004651"/>
    </source>
</evidence>
<dbReference type="AlphaFoldDB" id="A0A8D5UFM4"/>
<feature type="transmembrane region" description="Helical" evidence="7">
    <location>
        <begin position="248"/>
        <end position="271"/>
    </location>
</feature>
<dbReference type="InterPro" id="IPR011701">
    <property type="entry name" value="MFS"/>
</dbReference>
<evidence type="ECO:0000256" key="5">
    <source>
        <dbReference type="ARBA" id="ARBA00022989"/>
    </source>
</evidence>
<dbReference type="InterPro" id="IPR036259">
    <property type="entry name" value="MFS_trans_sf"/>
</dbReference>
<proteinExistence type="predicted"/>
<dbReference type="PANTHER" id="PTHR43414:SF6">
    <property type="entry name" value="MULTIDRUG RESISTANCE PROTEIN MDTG"/>
    <property type="match status" value="1"/>
</dbReference>
<dbReference type="InterPro" id="IPR020846">
    <property type="entry name" value="MFS_dom"/>
</dbReference>
<keyword evidence="2" id="KW-0813">Transport</keyword>
<dbReference type="PANTHER" id="PTHR43414">
    <property type="entry name" value="MULTIDRUG RESISTANCE PROTEIN MDTG"/>
    <property type="match status" value="1"/>
</dbReference>
<feature type="transmembrane region" description="Helical" evidence="7">
    <location>
        <begin position="104"/>
        <end position="123"/>
    </location>
</feature>
<feature type="transmembrane region" description="Helical" evidence="7">
    <location>
        <begin position="79"/>
        <end position="98"/>
    </location>
</feature>
<evidence type="ECO:0000256" key="6">
    <source>
        <dbReference type="ARBA" id="ARBA00023136"/>
    </source>
</evidence>
<protein>
    <submittedName>
        <fullName evidence="9">MFS transporter</fullName>
    </submittedName>
</protein>
<keyword evidence="4 7" id="KW-0812">Transmembrane</keyword>
<dbReference type="EMBL" id="AP024601">
    <property type="protein sequence ID" value="BCU82616.1"/>
    <property type="molecule type" value="Genomic_DNA"/>
</dbReference>
<feature type="transmembrane region" description="Helical" evidence="7">
    <location>
        <begin position="307"/>
        <end position="329"/>
    </location>
</feature>
<comment type="subcellular location">
    <subcellularLocation>
        <location evidence="1">Cell membrane</location>
        <topology evidence="1">Multi-pass membrane protein</topology>
    </subcellularLocation>
</comment>
<feature type="transmembrane region" description="Helical" evidence="7">
    <location>
        <begin position="365"/>
        <end position="387"/>
    </location>
</feature>
<evidence type="ECO:0000256" key="4">
    <source>
        <dbReference type="ARBA" id="ARBA00022692"/>
    </source>
</evidence>
<keyword evidence="10" id="KW-1185">Reference proteome</keyword>
<feature type="transmembrane region" description="Helical" evidence="7">
    <location>
        <begin position="167"/>
        <end position="186"/>
    </location>
</feature>
<keyword evidence="6 7" id="KW-0472">Membrane</keyword>
<keyword evidence="3" id="KW-1003">Cell membrane</keyword>
<evidence type="ECO:0000256" key="3">
    <source>
        <dbReference type="ARBA" id="ARBA00022475"/>
    </source>
</evidence>
<evidence type="ECO:0000259" key="8">
    <source>
        <dbReference type="PROSITE" id="PS50850"/>
    </source>
</evidence>
<dbReference type="InterPro" id="IPR001958">
    <property type="entry name" value="Tet-R_TetA/multi-R_MdtG-like"/>
</dbReference>
<evidence type="ECO:0000256" key="2">
    <source>
        <dbReference type="ARBA" id="ARBA00022448"/>
    </source>
</evidence>
<feature type="transmembrane region" description="Helical" evidence="7">
    <location>
        <begin position="207"/>
        <end position="228"/>
    </location>
</feature>
<keyword evidence="5 7" id="KW-1133">Transmembrane helix</keyword>
<dbReference type="PROSITE" id="PS50850">
    <property type="entry name" value="MFS"/>
    <property type="match status" value="1"/>
</dbReference>
<dbReference type="SUPFAM" id="SSF103473">
    <property type="entry name" value="MFS general substrate transporter"/>
    <property type="match status" value="1"/>
</dbReference>
<dbReference type="GO" id="GO:0005886">
    <property type="term" value="C:plasma membrane"/>
    <property type="evidence" value="ECO:0007669"/>
    <property type="project" value="UniProtKB-SubCell"/>
</dbReference>
<dbReference type="Proteomes" id="UP000677436">
    <property type="component" value="Chromosome"/>
</dbReference>
<feature type="transmembrane region" description="Helical" evidence="7">
    <location>
        <begin position="341"/>
        <end position="359"/>
    </location>
</feature>
<dbReference type="Pfam" id="PF07690">
    <property type="entry name" value="MFS_1"/>
    <property type="match status" value="2"/>
</dbReference>
<reference evidence="9" key="1">
    <citation type="journal article" date="2013" name="Int. J. Syst. Evol. Microbiol.">
        <title>Polycladomyces abyssicola gen. nov., sp. nov., a thermophilic filamentous bacterium isolated from hemipelagic sediment.</title>
        <authorList>
            <person name="Tsubouchi T."/>
            <person name="Shimane Y."/>
            <person name="Mori K."/>
            <person name="Usui K."/>
            <person name="Hiraki T."/>
            <person name="Tame A."/>
            <person name="Uematsu K."/>
            <person name="Maruyama T."/>
            <person name="Hatada Y."/>
        </authorList>
    </citation>
    <scope>NUCLEOTIDE SEQUENCE</scope>
    <source>
        <strain evidence="9">JIR-001</strain>
    </source>
</reference>
<organism evidence="9 10">
    <name type="scientific">Polycladomyces abyssicola</name>
    <dbReference type="NCBI Taxonomy" id="1125966"/>
    <lineage>
        <taxon>Bacteria</taxon>
        <taxon>Bacillati</taxon>
        <taxon>Bacillota</taxon>
        <taxon>Bacilli</taxon>
        <taxon>Bacillales</taxon>
        <taxon>Thermoactinomycetaceae</taxon>
        <taxon>Polycladomyces</taxon>
    </lineage>
</organism>
<dbReference type="GO" id="GO:0022857">
    <property type="term" value="F:transmembrane transporter activity"/>
    <property type="evidence" value="ECO:0007669"/>
    <property type="project" value="InterPro"/>
</dbReference>
<evidence type="ECO:0000313" key="10">
    <source>
        <dbReference type="Proteomes" id="UP000677436"/>
    </source>
</evidence>
<feature type="transmembrane region" description="Helical" evidence="7">
    <location>
        <begin position="135"/>
        <end position="155"/>
    </location>
</feature>
<feature type="transmembrane region" description="Helical" evidence="7">
    <location>
        <begin position="7"/>
        <end position="33"/>
    </location>
</feature>
<name>A0A8D5UFM4_9BACL</name>
<dbReference type="PRINTS" id="PR01035">
    <property type="entry name" value="TCRTETA"/>
</dbReference>
<accession>A0A8D5UFM4</accession>
<feature type="transmembrane region" description="Helical" evidence="7">
    <location>
        <begin position="283"/>
        <end position="301"/>
    </location>
</feature>
<dbReference type="KEGG" id="pabs:JIR001_23990"/>
<feature type="domain" description="Major facilitator superfamily (MFS) profile" evidence="8">
    <location>
        <begin position="7"/>
        <end position="395"/>
    </location>
</feature>
<evidence type="ECO:0000256" key="7">
    <source>
        <dbReference type="SAM" id="Phobius"/>
    </source>
</evidence>
<gene>
    <name evidence="9" type="ORF">JIR001_23990</name>
</gene>
<dbReference type="RefSeq" id="WP_212772934.1">
    <property type="nucleotide sequence ID" value="NZ_AP024601.1"/>
</dbReference>
<evidence type="ECO:0000313" key="9">
    <source>
        <dbReference type="EMBL" id="BCU82616.1"/>
    </source>
</evidence>
<feature type="transmembrane region" description="Helical" evidence="7">
    <location>
        <begin position="45"/>
        <end position="67"/>
    </location>
</feature>